<keyword evidence="1" id="KW-0472">Membrane</keyword>
<accession>A0AAD2A6D7</accession>
<dbReference type="Proteomes" id="UP000834106">
    <property type="component" value="Chromosome 18"/>
</dbReference>
<evidence type="ECO:0000256" key="1">
    <source>
        <dbReference type="SAM" id="Phobius"/>
    </source>
</evidence>
<dbReference type="InterPro" id="IPR011990">
    <property type="entry name" value="TPR-like_helical_dom_sf"/>
</dbReference>
<keyword evidence="1" id="KW-1133">Transmembrane helix</keyword>
<dbReference type="Gene3D" id="1.25.40.10">
    <property type="entry name" value="Tetratricopeptide repeat domain"/>
    <property type="match status" value="1"/>
</dbReference>
<keyword evidence="3" id="KW-1185">Reference proteome</keyword>
<dbReference type="GO" id="GO:0003723">
    <property type="term" value="F:RNA binding"/>
    <property type="evidence" value="ECO:0007669"/>
    <property type="project" value="InterPro"/>
</dbReference>
<dbReference type="AlphaFoldDB" id="A0AAD2A6D7"/>
<organism evidence="2 3">
    <name type="scientific">Fraxinus pennsylvanica</name>
    <dbReference type="NCBI Taxonomy" id="56036"/>
    <lineage>
        <taxon>Eukaryota</taxon>
        <taxon>Viridiplantae</taxon>
        <taxon>Streptophyta</taxon>
        <taxon>Embryophyta</taxon>
        <taxon>Tracheophyta</taxon>
        <taxon>Spermatophyta</taxon>
        <taxon>Magnoliopsida</taxon>
        <taxon>eudicotyledons</taxon>
        <taxon>Gunneridae</taxon>
        <taxon>Pentapetalae</taxon>
        <taxon>asterids</taxon>
        <taxon>lamiids</taxon>
        <taxon>Lamiales</taxon>
        <taxon>Oleaceae</taxon>
        <taxon>Oleeae</taxon>
        <taxon>Fraxinus</taxon>
    </lineage>
</organism>
<dbReference type="GO" id="GO:0009451">
    <property type="term" value="P:RNA modification"/>
    <property type="evidence" value="ECO:0007669"/>
    <property type="project" value="InterPro"/>
</dbReference>
<keyword evidence="1" id="KW-0812">Transmembrane</keyword>
<protein>
    <recommendedName>
        <fullName evidence="4">Pentatricopeptide repeat-containing protein</fullName>
    </recommendedName>
</protein>
<reference evidence="2" key="1">
    <citation type="submission" date="2023-05" db="EMBL/GenBank/DDBJ databases">
        <authorList>
            <person name="Huff M."/>
        </authorList>
    </citation>
    <scope>NUCLEOTIDE SEQUENCE</scope>
</reference>
<sequence length="288" mass="32340">MTALSVDMVSREAAPSVEAMYRGVGAWAAREDGGDEDCKHEEVTYVVYGRKCINHGFTLRAAITFYTVCAIIFMSAIALSLRTLIFPTPLSVFRKLCSSSPVHLDHLFSSNTNLCSTFHTFDPETYYTSLLEKSVIKIHLNQIHAQLYTNGLQNNGFIIAKFIHVSSNLREISYAHKVFDEFQDPYVFLWNAIIKGYSVHDMFANAIEMYTRMQYAYVNPDSFTFPHVLKACGGLMAVGIGSAVHAQSFRLGFEDDVFVQNGLVAFYVKCNKICCAEWAAYGGLEDFQ</sequence>
<feature type="transmembrane region" description="Helical" evidence="1">
    <location>
        <begin position="63"/>
        <end position="85"/>
    </location>
</feature>
<evidence type="ECO:0000313" key="3">
    <source>
        <dbReference type="Proteomes" id="UP000834106"/>
    </source>
</evidence>
<dbReference type="PANTHER" id="PTHR47926">
    <property type="entry name" value="PENTATRICOPEPTIDE REPEAT-CONTAINING PROTEIN"/>
    <property type="match status" value="1"/>
</dbReference>
<proteinExistence type="predicted"/>
<gene>
    <name evidence="2" type="ORF">FPE_LOCUS29685</name>
</gene>
<evidence type="ECO:0000313" key="2">
    <source>
        <dbReference type="EMBL" id="CAI9782255.1"/>
    </source>
</evidence>
<dbReference type="EMBL" id="OU503053">
    <property type="protein sequence ID" value="CAI9782255.1"/>
    <property type="molecule type" value="Genomic_DNA"/>
</dbReference>
<name>A0AAD2A6D7_9LAMI</name>
<dbReference type="InterPro" id="IPR046960">
    <property type="entry name" value="PPR_At4g14850-like_plant"/>
</dbReference>
<evidence type="ECO:0008006" key="4">
    <source>
        <dbReference type="Google" id="ProtNLM"/>
    </source>
</evidence>